<evidence type="ECO:0000313" key="1">
    <source>
        <dbReference type="EnsemblMetazoa" id="Aqu2.1.30139_001"/>
    </source>
</evidence>
<dbReference type="AlphaFoldDB" id="A0A1X7URK2"/>
<organism evidence="1">
    <name type="scientific">Amphimedon queenslandica</name>
    <name type="common">Sponge</name>
    <dbReference type="NCBI Taxonomy" id="400682"/>
    <lineage>
        <taxon>Eukaryota</taxon>
        <taxon>Metazoa</taxon>
        <taxon>Porifera</taxon>
        <taxon>Demospongiae</taxon>
        <taxon>Heteroscleromorpha</taxon>
        <taxon>Haplosclerida</taxon>
        <taxon>Niphatidae</taxon>
        <taxon>Amphimedon</taxon>
    </lineage>
</organism>
<name>A0A1X7URK2_AMPQE</name>
<accession>A0A1X7URK2</accession>
<proteinExistence type="predicted"/>
<protein>
    <submittedName>
        <fullName evidence="1">Uncharacterized protein</fullName>
    </submittedName>
</protein>
<dbReference type="EnsemblMetazoa" id="Aqu2.1.30139_001">
    <property type="protein sequence ID" value="Aqu2.1.30139_001"/>
    <property type="gene ID" value="Aqu2.1.30139"/>
</dbReference>
<reference evidence="1" key="1">
    <citation type="submission" date="2017-05" db="UniProtKB">
        <authorList>
            <consortium name="EnsemblMetazoa"/>
        </authorList>
    </citation>
    <scope>IDENTIFICATION</scope>
</reference>
<dbReference type="OrthoDB" id="5984813at2759"/>
<dbReference type="InParanoid" id="A0A1X7URK2"/>
<sequence>MIPQAKDQFSDLGIKITTSYRFLGGVVGDSSGCDIFVNDKAQAEYAAYTKSLQNDWIFYSSLPLKLGGLNIRNIVTTATAHYTASRSATKILINAITGSTSFSPYDHVCQVLIARQHHSLSQSEADNTLFTNTLTQLDTNYQRTITRARDSLSLWLNVLPTVRDNFDLSPNEFMDVLCLRYAKPLLNLPHSCDGRGSAFTTSHALDCRKGGLVTLRHNEIRDVLHDVFSMAWSHVIKDPLVTEAQSDSEALVCDISIAWSLAVPVYLYI</sequence>